<dbReference type="EMBL" id="JAJAGO010000001">
    <property type="protein sequence ID" value="MCT2588695.1"/>
    <property type="molecule type" value="Genomic_DNA"/>
</dbReference>
<dbReference type="PANTHER" id="PTHR30157:SF0">
    <property type="entry name" value="NADPH-DEPENDENT FERRIC-CHELATE REDUCTASE"/>
    <property type="match status" value="1"/>
</dbReference>
<dbReference type="SUPFAM" id="SSF63380">
    <property type="entry name" value="Riboflavin synthase domain-like"/>
    <property type="match status" value="1"/>
</dbReference>
<reference evidence="3 4" key="1">
    <citation type="submission" date="2021-10" db="EMBL/GenBank/DDBJ databases">
        <title>Streptomyces gossypii sp. nov., isolated from soil collected from cotton field.</title>
        <authorList>
            <person name="Ge X."/>
            <person name="Chen X."/>
            <person name="Liu W."/>
        </authorList>
    </citation>
    <scope>NUCLEOTIDE SEQUENCE [LARGE SCALE GENOMIC DNA]</scope>
    <source>
        <strain evidence="3 4">N2-109</strain>
    </source>
</reference>
<feature type="compositionally biased region" description="Low complexity" evidence="1">
    <location>
        <begin position="1"/>
        <end position="12"/>
    </location>
</feature>
<dbReference type="InterPro" id="IPR017938">
    <property type="entry name" value="Riboflavin_synthase-like_b-brl"/>
</dbReference>
<dbReference type="RefSeq" id="WP_260215614.1">
    <property type="nucleotide sequence ID" value="NZ_JAJAGO010000001.1"/>
</dbReference>
<accession>A0ABT2JLF0</accession>
<gene>
    <name evidence="3" type="ORF">LHJ74_01845</name>
</gene>
<dbReference type="CDD" id="cd06193">
    <property type="entry name" value="siderophore_interacting"/>
    <property type="match status" value="1"/>
</dbReference>
<dbReference type="Gene3D" id="3.40.50.80">
    <property type="entry name" value="Nucleotide-binding domain of ferredoxin-NADP reductase (FNR) module"/>
    <property type="match status" value="1"/>
</dbReference>
<dbReference type="Pfam" id="PF08021">
    <property type="entry name" value="FAD_binding_9"/>
    <property type="match status" value="1"/>
</dbReference>
<dbReference type="Pfam" id="PF04954">
    <property type="entry name" value="SIP"/>
    <property type="match status" value="1"/>
</dbReference>
<dbReference type="PANTHER" id="PTHR30157">
    <property type="entry name" value="FERRIC REDUCTASE, NADPH-DEPENDENT"/>
    <property type="match status" value="1"/>
</dbReference>
<organism evidence="3 4">
    <name type="scientific">Streptomyces gossypii</name>
    <dbReference type="NCBI Taxonomy" id="2883101"/>
    <lineage>
        <taxon>Bacteria</taxon>
        <taxon>Bacillati</taxon>
        <taxon>Actinomycetota</taxon>
        <taxon>Actinomycetes</taxon>
        <taxon>Kitasatosporales</taxon>
        <taxon>Streptomycetaceae</taxon>
        <taxon>Streptomyces</taxon>
    </lineage>
</organism>
<dbReference type="InterPro" id="IPR013113">
    <property type="entry name" value="SIP_FAD-bd"/>
</dbReference>
<evidence type="ECO:0000313" key="3">
    <source>
        <dbReference type="EMBL" id="MCT2588695.1"/>
    </source>
</evidence>
<feature type="compositionally biased region" description="Basic and acidic residues" evidence="1">
    <location>
        <begin position="279"/>
        <end position="299"/>
    </location>
</feature>
<comment type="caution">
    <text evidence="3">The sequence shown here is derived from an EMBL/GenBank/DDBJ whole genome shotgun (WGS) entry which is preliminary data.</text>
</comment>
<name>A0ABT2JLF0_9ACTN</name>
<evidence type="ECO:0000259" key="2">
    <source>
        <dbReference type="PROSITE" id="PS51384"/>
    </source>
</evidence>
<feature type="compositionally biased region" description="Basic and acidic residues" evidence="1">
    <location>
        <begin position="13"/>
        <end position="30"/>
    </location>
</feature>
<dbReference type="Gene3D" id="2.40.30.10">
    <property type="entry name" value="Translation factors"/>
    <property type="match status" value="1"/>
</dbReference>
<proteinExistence type="predicted"/>
<sequence length="299" mass="33074">MPGAAAAPSPGGRADRTSRKQPEPHRGRVLRTERLTPHMLRVVFGGPGLARFPSDGHADSYIKLLFPLPEVSYPEPFDIARIRAEFPRDQWPVTRTYTVRSWDPEARELAVDFVIHGDKGLAGPWAAGAQPGDELLFLGPGGDYSPRPEAEWHLLAGDESAVPAIAAALERMPAGIPVRALIEVEGPEEEQPVNAPAGSEVVWLHRGTAAPGQALVAAVRALDFPPGHIQAFVHGEAGMVKELRRHLRLEREVAREQLSISGYWRLGHDEDGWQASKKQWNERVEAEQEREQERDRQPV</sequence>
<feature type="region of interest" description="Disordered" evidence="1">
    <location>
        <begin position="1"/>
        <end position="30"/>
    </location>
</feature>
<feature type="domain" description="FAD-binding FR-type" evidence="2">
    <location>
        <begin position="22"/>
        <end position="147"/>
    </location>
</feature>
<keyword evidence="4" id="KW-1185">Reference proteome</keyword>
<dbReference type="InterPro" id="IPR039261">
    <property type="entry name" value="FNR_nucleotide-bd"/>
</dbReference>
<evidence type="ECO:0000313" key="4">
    <source>
        <dbReference type="Proteomes" id="UP001156389"/>
    </source>
</evidence>
<dbReference type="Proteomes" id="UP001156389">
    <property type="component" value="Unassembled WGS sequence"/>
</dbReference>
<feature type="region of interest" description="Disordered" evidence="1">
    <location>
        <begin position="277"/>
        <end position="299"/>
    </location>
</feature>
<protein>
    <submittedName>
        <fullName evidence="3">Siderophore-interacting protein</fullName>
    </submittedName>
</protein>
<dbReference type="InterPro" id="IPR039374">
    <property type="entry name" value="SIP_fam"/>
</dbReference>
<dbReference type="InterPro" id="IPR017927">
    <property type="entry name" value="FAD-bd_FR_type"/>
</dbReference>
<dbReference type="InterPro" id="IPR007037">
    <property type="entry name" value="SIP_rossman_dom"/>
</dbReference>
<evidence type="ECO:0000256" key="1">
    <source>
        <dbReference type="SAM" id="MobiDB-lite"/>
    </source>
</evidence>
<dbReference type="PROSITE" id="PS51384">
    <property type="entry name" value="FAD_FR"/>
    <property type="match status" value="1"/>
</dbReference>